<name>A0A080M6D0_9PROT</name>
<evidence type="ECO:0000313" key="4">
    <source>
        <dbReference type="Proteomes" id="UP000020077"/>
    </source>
</evidence>
<feature type="signal peptide" evidence="2">
    <location>
        <begin position="1"/>
        <end position="22"/>
    </location>
</feature>
<evidence type="ECO:0008006" key="5">
    <source>
        <dbReference type="Google" id="ProtNLM"/>
    </source>
</evidence>
<dbReference type="Proteomes" id="UP000020077">
    <property type="component" value="Unassembled WGS sequence"/>
</dbReference>
<evidence type="ECO:0000313" key="3">
    <source>
        <dbReference type="EMBL" id="KFB72644.1"/>
    </source>
</evidence>
<reference evidence="3 4" key="1">
    <citation type="submission" date="2014-02" db="EMBL/GenBank/DDBJ databases">
        <title>Expanding our view of genomic diversity in Candidatus Accumulibacter clades.</title>
        <authorList>
            <person name="Skennerton C.T."/>
            <person name="Barr J.J."/>
            <person name="Slater F.R."/>
            <person name="Bond P.L."/>
            <person name="Tyson G.W."/>
        </authorList>
    </citation>
    <scope>NUCLEOTIDE SEQUENCE [LARGE SCALE GENOMIC DNA]</scope>
    <source>
        <strain evidence="4">BA-91</strain>
    </source>
</reference>
<dbReference type="AlphaFoldDB" id="A0A080M6D0"/>
<proteinExistence type="predicted"/>
<feature type="region of interest" description="Disordered" evidence="1">
    <location>
        <begin position="199"/>
        <end position="236"/>
    </location>
</feature>
<comment type="caution">
    <text evidence="3">The sequence shown here is derived from an EMBL/GenBank/DDBJ whole genome shotgun (WGS) entry which is preliminary data.</text>
</comment>
<keyword evidence="2" id="KW-0732">Signal</keyword>
<dbReference type="EMBL" id="JDVG02000359">
    <property type="protein sequence ID" value="KFB72644.1"/>
    <property type="molecule type" value="Genomic_DNA"/>
</dbReference>
<feature type="compositionally biased region" description="Low complexity" evidence="1">
    <location>
        <begin position="221"/>
        <end position="230"/>
    </location>
</feature>
<organism evidence="3 4">
    <name type="scientific">Candidatus Accumulibacter phosphatis</name>
    <dbReference type="NCBI Taxonomy" id="327160"/>
    <lineage>
        <taxon>Bacteria</taxon>
        <taxon>Pseudomonadati</taxon>
        <taxon>Pseudomonadota</taxon>
        <taxon>Betaproteobacteria</taxon>
        <taxon>Candidatus Accumulibacter</taxon>
    </lineage>
</organism>
<evidence type="ECO:0000256" key="2">
    <source>
        <dbReference type="SAM" id="SignalP"/>
    </source>
</evidence>
<gene>
    <name evidence="3" type="ORF">AW09_002166</name>
</gene>
<protein>
    <recommendedName>
        <fullName evidence="5">DUF4124 domain-containing protein</fullName>
    </recommendedName>
</protein>
<sequence precursor="true">MPEPAIQFLVLLSLLLSVQAAAQEVFVTRGAGSPMYSDKPQAGAQPVSLPELNISKPVPVVPKAPVPATRRTAEESGPAAAPPPAYRKFSIVVPANDGSVAANSALFEVRVAVEPALQLGEGHAITVSINGRPVGQRFTAHEFMIPPEFWGDTLPPVNQHYQLDAAIVDGNGGLLKLAEPVTFYLRHVAGWHQRPHQRPLLRPLPVQKPPPAQPSWKFEQPGKPSSSVKPPVRPEP</sequence>
<accession>A0A080M6D0</accession>
<evidence type="ECO:0000256" key="1">
    <source>
        <dbReference type="SAM" id="MobiDB-lite"/>
    </source>
</evidence>
<feature type="chain" id="PRO_5001750739" description="DUF4124 domain-containing protein" evidence="2">
    <location>
        <begin position="23"/>
        <end position="236"/>
    </location>
</feature>